<dbReference type="AlphaFoldDB" id="A0A1T4W972"/>
<dbReference type="GO" id="GO:0016491">
    <property type="term" value="F:oxidoreductase activity"/>
    <property type="evidence" value="ECO:0007669"/>
    <property type="project" value="UniProtKB-KW"/>
</dbReference>
<evidence type="ECO:0000256" key="1">
    <source>
        <dbReference type="ARBA" id="ARBA00007118"/>
    </source>
</evidence>
<feature type="domain" description="Nitroreductase" evidence="3">
    <location>
        <begin position="15"/>
        <end position="63"/>
    </location>
</feature>
<feature type="domain" description="Nitroreductase" evidence="3">
    <location>
        <begin position="69"/>
        <end position="156"/>
    </location>
</feature>
<dbReference type="Pfam" id="PF00881">
    <property type="entry name" value="Nitroreductase"/>
    <property type="match status" value="2"/>
</dbReference>
<sequence length="178" mass="19481">MSQTTSNAAPVLTAIRERRSIRRFTGTPVSREDVLAVLEAGRWAPSGLNNQPCRFLVIGPDDPRREDLAGQTKYAHVVRECDVMVVLLLQKDRLYNARKDHQSAGAAAQNMLLAAHALGLGAVWLGEIINQEKAVLPILGLQPETFELQAIIAMGHPAQTGSSQREPLSDFVLEDFTS</sequence>
<keyword evidence="2" id="KW-0560">Oxidoreductase</keyword>
<dbReference type="Proteomes" id="UP000190027">
    <property type="component" value="Unassembled WGS sequence"/>
</dbReference>
<reference evidence="4 5" key="1">
    <citation type="submission" date="2017-02" db="EMBL/GenBank/DDBJ databases">
        <authorList>
            <person name="Peterson S.W."/>
        </authorList>
    </citation>
    <scope>NUCLEOTIDE SEQUENCE [LARGE SCALE GENOMIC DNA]</scope>
    <source>
        <strain evidence="4 5">DSM 16080</strain>
    </source>
</reference>
<dbReference type="RefSeq" id="WP_078716097.1">
    <property type="nucleotide sequence ID" value="NZ_FUYC01000002.1"/>
</dbReference>
<dbReference type="STRING" id="1121449.SAMN02745704_00512"/>
<dbReference type="Gene3D" id="3.40.109.10">
    <property type="entry name" value="NADH Oxidase"/>
    <property type="match status" value="1"/>
</dbReference>
<dbReference type="CDD" id="cd02136">
    <property type="entry name" value="PnbA_NfnB-like"/>
    <property type="match status" value="1"/>
</dbReference>
<dbReference type="EMBL" id="FUYC01000002">
    <property type="protein sequence ID" value="SKA73679.1"/>
    <property type="molecule type" value="Genomic_DNA"/>
</dbReference>
<name>A0A1T4W972_9BACT</name>
<accession>A0A1T4W972</accession>
<evidence type="ECO:0000256" key="2">
    <source>
        <dbReference type="ARBA" id="ARBA00023002"/>
    </source>
</evidence>
<keyword evidence="5" id="KW-1185">Reference proteome</keyword>
<proteinExistence type="inferred from homology"/>
<evidence type="ECO:0000313" key="5">
    <source>
        <dbReference type="Proteomes" id="UP000190027"/>
    </source>
</evidence>
<protein>
    <submittedName>
        <fullName evidence="4">Nitroreductase</fullName>
    </submittedName>
</protein>
<dbReference type="PANTHER" id="PTHR43673">
    <property type="entry name" value="NAD(P)H NITROREDUCTASE YDGI-RELATED"/>
    <property type="match status" value="1"/>
</dbReference>
<evidence type="ECO:0000313" key="4">
    <source>
        <dbReference type="EMBL" id="SKA73679.1"/>
    </source>
</evidence>
<evidence type="ECO:0000259" key="3">
    <source>
        <dbReference type="Pfam" id="PF00881"/>
    </source>
</evidence>
<gene>
    <name evidence="4" type="ORF">SAMN02745704_00512</name>
</gene>
<dbReference type="PANTHER" id="PTHR43673:SF10">
    <property type="entry name" value="NADH DEHYDROGENASE_NAD(P)H NITROREDUCTASE XCC3605-RELATED"/>
    <property type="match status" value="1"/>
</dbReference>
<dbReference type="InterPro" id="IPR000415">
    <property type="entry name" value="Nitroreductase-like"/>
</dbReference>
<comment type="similarity">
    <text evidence="1">Belongs to the nitroreductase family.</text>
</comment>
<dbReference type="SUPFAM" id="SSF55469">
    <property type="entry name" value="FMN-dependent nitroreductase-like"/>
    <property type="match status" value="1"/>
</dbReference>
<organism evidence="4 5">
    <name type="scientific">Paucidesulfovibrio gracilis DSM 16080</name>
    <dbReference type="NCBI Taxonomy" id="1121449"/>
    <lineage>
        <taxon>Bacteria</taxon>
        <taxon>Pseudomonadati</taxon>
        <taxon>Thermodesulfobacteriota</taxon>
        <taxon>Desulfovibrionia</taxon>
        <taxon>Desulfovibrionales</taxon>
        <taxon>Desulfovibrionaceae</taxon>
        <taxon>Paucidesulfovibrio</taxon>
    </lineage>
</organism>
<dbReference type="OrthoDB" id="9802510at2"/>
<dbReference type="InterPro" id="IPR029479">
    <property type="entry name" value="Nitroreductase"/>
</dbReference>